<reference evidence="1" key="1">
    <citation type="submission" date="2021-02" db="EMBL/GenBank/DDBJ databases">
        <authorList>
            <person name="Dougan E. K."/>
            <person name="Rhodes N."/>
            <person name="Thang M."/>
            <person name="Chan C."/>
        </authorList>
    </citation>
    <scope>NUCLEOTIDE SEQUENCE</scope>
</reference>
<gene>
    <name evidence="1" type="ORF">SNAT2548_LOCUS20220</name>
</gene>
<accession>A0A812QAD2</accession>
<organism evidence="1 2">
    <name type="scientific">Symbiodinium natans</name>
    <dbReference type="NCBI Taxonomy" id="878477"/>
    <lineage>
        <taxon>Eukaryota</taxon>
        <taxon>Sar</taxon>
        <taxon>Alveolata</taxon>
        <taxon>Dinophyceae</taxon>
        <taxon>Suessiales</taxon>
        <taxon>Symbiodiniaceae</taxon>
        <taxon>Symbiodinium</taxon>
    </lineage>
</organism>
<dbReference type="Proteomes" id="UP000604046">
    <property type="component" value="Unassembled WGS sequence"/>
</dbReference>
<dbReference type="EMBL" id="CAJNDS010002204">
    <property type="protein sequence ID" value="CAE7370634.1"/>
    <property type="molecule type" value="Genomic_DNA"/>
</dbReference>
<sequence>QWCLTATIWFKETVTCVDSTVADLLDEPGQPGQPYLSVEHPDGILHGPSWSVVPVTDFDGEYLPKGPIEAAMHTTETLADAKTVA</sequence>
<keyword evidence="2" id="KW-1185">Reference proteome</keyword>
<dbReference type="AlphaFoldDB" id="A0A812QAD2"/>
<name>A0A812QAD2_9DINO</name>
<protein>
    <submittedName>
        <fullName evidence="1">Uncharacterized protein</fullName>
    </submittedName>
</protein>
<evidence type="ECO:0000313" key="1">
    <source>
        <dbReference type="EMBL" id="CAE7370634.1"/>
    </source>
</evidence>
<evidence type="ECO:0000313" key="2">
    <source>
        <dbReference type="Proteomes" id="UP000604046"/>
    </source>
</evidence>
<comment type="caution">
    <text evidence="1">The sequence shown here is derived from an EMBL/GenBank/DDBJ whole genome shotgun (WGS) entry which is preliminary data.</text>
</comment>
<proteinExistence type="predicted"/>
<feature type="non-terminal residue" evidence="1">
    <location>
        <position position="85"/>
    </location>
</feature>